<evidence type="ECO:0000256" key="7">
    <source>
        <dbReference type="ARBA" id="ARBA00022679"/>
    </source>
</evidence>
<evidence type="ECO:0000256" key="8">
    <source>
        <dbReference type="ARBA" id="ARBA00022692"/>
    </source>
</evidence>
<comment type="cofactor">
    <cofactor evidence="1">
        <name>Mn(2+)</name>
        <dbReference type="ChEBI" id="CHEBI:29035"/>
    </cofactor>
</comment>
<evidence type="ECO:0000256" key="12">
    <source>
        <dbReference type="ARBA" id="ARBA00023136"/>
    </source>
</evidence>
<keyword evidence="9" id="KW-0479">Metal-binding</keyword>
<keyword evidence="11 14" id="KW-1133">Transmembrane helix</keyword>
<evidence type="ECO:0000256" key="4">
    <source>
        <dbReference type="ARBA" id="ARBA00004922"/>
    </source>
</evidence>
<dbReference type="UniPathway" id="UPA00378"/>
<comment type="subcellular location">
    <subcellularLocation>
        <location evidence="3">Endomembrane system</location>
        <topology evidence="3">Multi-pass membrane protein</topology>
    </subcellularLocation>
</comment>
<reference evidence="17" key="1">
    <citation type="submission" date="2020-01" db="EMBL/GenBank/DDBJ databases">
        <authorList>
            <person name="Meier V. D."/>
            <person name="Meier V D."/>
        </authorList>
    </citation>
    <scope>NUCLEOTIDE SEQUENCE</scope>
    <source>
        <strain evidence="17">HLG_WM_MAG_02</strain>
    </source>
</reference>
<feature type="domain" description="Oligosaccharyl transferase STT3 N-terminal" evidence="15">
    <location>
        <begin position="31"/>
        <end position="417"/>
    </location>
</feature>
<dbReference type="InterPro" id="IPR048999">
    <property type="entry name" value="STT3-PglB_core"/>
</dbReference>
<evidence type="ECO:0000256" key="11">
    <source>
        <dbReference type="ARBA" id="ARBA00022989"/>
    </source>
</evidence>
<protein>
    <submittedName>
        <fullName evidence="17">Oligosaccharyltransferase PglB (EC)</fullName>
        <ecNumber evidence="17">2.4.1.119</ecNumber>
    </submittedName>
</protein>
<feature type="transmembrane region" description="Helical" evidence="14">
    <location>
        <begin position="183"/>
        <end position="212"/>
    </location>
</feature>
<feature type="transmembrane region" description="Helical" evidence="14">
    <location>
        <begin position="130"/>
        <end position="147"/>
    </location>
</feature>
<evidence type="ECO:0000256" key="2">
    <source>
        <dbReference type="ARBA" id="ARBA00001946"/>
    </source>
</evidence>
<dbReference type="AlphaFoldDB" id="A0A6S6TT90"/>
<evidence type="ECO:0000256" key="3">
    <source>
        <dbReference type="ARBA" id="ARBA00004127"/>
    </source>
</evidence>
<dbReference type="GO" id="GO:0046872">
    <property type="term" value="F:metal ion binding"/>
    <property type="evidence" value="ECO:0007669"/>
    <property type="project" value="UniProtKB-KW"/>
</dbReference>
<feature type="transmembrane region" description="Helical" evidence="14">
    <location>
        <begin position="382"/>
        <end position="401"/>
    </location>
</feature>
<evidence type="ECO:0000259" key="15">
    <source>
        <dbReference type="Pfam" id="PF02516"/>
    </source>
</evidence>
<dbReference type="GO" id="GO:0004576">
    <property type="term" value="F:oligosaccharyl transferase activity"/>
    <property type="evidence" value="ECO:0007669"/>
    <property type="project" value="InterPro"/>
</dbReference>
<accession>A0A6S6TT90</accession>
<gene>
    <name evidence="17" type="ORF">HELGO_WM46362</name>
</gene>
<organism evidence="17">
    <name type="scientific">uncultured Sulfurovum sp</name>
    <dbReference type="NCBI Taxonomy" id="269237"/>
    <lineage>
        <taxon>Bacteria</taxon>
        <taxon>Pseudomonadati</taxon>
        <taxon>Campylobacterota</taxon>
        <taxon>Epsilonproteobacteria</taxon>
        <taxon>Campylobacterales</taxon>
        <taxon>Sulfurovaceae</taxon>
        <taxon>Sulfurovum</taxon>
        <taxon>environmental samples</taxon>
    </lineage>
</organism>
<feature type="transmembrane region" description="Helical" evidence="14">
    <location>
        <begin position="408"/>
        <end position="429"/>
    </location>
</feature>
<dbReference type="PANTHER" id="PTHR13872">
    <property type="entry name" value="DOLICHYL-DIPHOSPHOOLIGOSACCHARIDE--PROTEIN GLYCOSYLTRANSFERASE SUBUNIT"/>
    <property type="match status" value="1"/>
</dbReference>
<evidence type="ECO:0000256" key="6">
    <source>
        <dbReference type="ARBA" id="ARBA00022676"/>
    </source>
</evidence>
<sequence>MSKESFSLKGVSTQQMLGLMLLAYAFSFAIRMIWVWQFKDASSFYWNGQLMINTNDGYFFASGVQKTLEGLHASNPRVFGWLDYGVIFVTTLIVKFTPMSIESAILYMPAIISSLVVIPMILISRLYKESLWGFFAALLGSITWSYYNRTMTGYYDTDMFSAMAPMFILFFLMKSTIDFNLKTGLYAAIAIAIYPFLYDSGLSIVYAMGIMYTLYMIFYHRHESTTYLSLILVFVSLLPVPLASPYSYILKILILIMLYFILKKSSIEEKKLMLITGALFLAFLFFGNVFGLILSKVSNYLSTGTATEGLHFYSVAQTVREAGSIPFETFANRTSGSVLGVMIALIGYVVLVIRHRAFILALPLIGIGIFALWGGLRFTVYAVPVAAMSAIYLFFVMAEYINEVKAKYAFIVVATALMIYPNIIHIMGYKVPTVLNKSEVEDLDKLKQLSDPKDYTLSWWDYGYPIWYYSSTSTLIDGGKHNNDNYIISKIMQTPSQELAANLSRLAVETYVDSNYSIVANKLFEN</sequence>
<evidence type="ECO:0000259" key="16">
    <source>
        <dbReference type="Pfam" id="PF21436"/>
    </source>
</evidence>
<evidence type="ECO:0000256" key="9">
    <source>
        <dbReference type="ARBA" id="ARBA00022723"/>
    </source>
</evidence>
<feature type="transmembrane region" description="Helical" evidence="14">
    <location>
        <begin position="16"/>
        <end position="36"/>
    </location>
</feature>
<dbReference type="PANTHER" id="PTHR13872:SF1">
    <property type="entry name" value="DOLICHYL-DIPHOSPHOOLIGOSACCHARIDE--PROTEIN GLYCOSYLTRANSFERASE SUBUNIT STT3B"/>
    <property type="match status" value="1"/>
</dbReference>
<evidence type="ECO:0000256" key="10">
    <source>
        <dbReference type="ARBA" id="ARBA00022842"/>
    </source>
</evidence>
<dbReference type="GO" id="GO:0012505">
    <property type="term" value="C:endomembrane system"/>
    <property type="evidence" value="ECO:0007669"/>
    <property type="project" value="UniProtKB-SubCell"/>
</dbReference>
<feature type="non-terminal residue" evidence="17">
    <location>
        <position position="526"/>
    </location>
</feature>
<name>A0A6S6TT90_9BACT</name>
<evidence type="ECO:0000256" key="1">
    <source>
        <dbReference type="ARBA" id="ARBA00001936"/>
    </source>
</evidence>
<evidence type="ECO:0000313" key="17">
    <source>
        <dbReference type="EMBL" id="CAA6819313.1"/>
    </source>
</evidence>
<keyword evidence="12 14" id="KW-0472">Membrane</keyword>
<dbReference type="InterPro" id="IPR048307">
    <property type="entry name" value="STT3_N"/>
</dbReference>
<feature type="transmembrane region" description="Helical" evidence="14">
    <location>
        <begin position="334"/>
        <end position="351"/>
    </location>
</feature>
<dbReference type="EMBL" id="CACVAZ010000121">
    <property type="protein sequence ID" value="CAA6819313.1"/>
    <property type="molecule type" value="Genomic_DNA"/>
</dbReference>
<evidence type="ECO:0000256" key="13">
    <source>
        <dbReference type="ARBA" id="ARBA00023211"/>
    </source>
</evidence>
<dbReference type="Gene3D" id="3.40.1380.40">
    <property type="match status" value="1"/>
</dbReference>
<feature type="domain" description="STT3/PglB/AglB core" evidence="16">
    <location>
        <begin position="453"/>
        <end position="519"/>
    </location>
</feature>
<keyword evidence="13" id="KW-0464">Manganese</keyword>
<keyword evidence="10" id="KW-0460">Magnesium</keyword>
<dbReference type="InterPro" id="IPR003674">
    <property type="entry name" value="Oligo_trans_STT3"/>
</dbReference>
<feature type="transmembrane region" description="Helical" evidence="14">
    <location>
        <begin position="246"/>
        <end position="262"/>
    </location>
</feature>
<dbReference type="EC" id="2.4.1.119" evidence="17"/>
<dbReference type="Pfam" id="PF21436">
    <property type="entry name" value="STT3-PglB_core"/>
    <property type="match status" value="1"/>
</dbReference>
<feature type="transmembrane region" description="Helical" evidence="14">
    <location>
        <begin position="274"/>
        <end position="294"/>
    </location>
</feature>
<evidence type="ECO:0000256" key="14">
    <source>
        <dbReference type="SAM" id="Phobius"/>
    </source>
</evidence>
<feature type="transmembrane region" description="Helical" evidence="14">
    <location>
        <begin position="358"/>
        <end position="376"/>
    </location>
</feature>
<comment type="cofactor">
    <cofactor evidence="2">
        <name>Mg(2+)</name>
        <dbReference type="ChEBI" id="CHEBI:18420"/>
    </cofactor>
</comment>
<keyword evidence="7 17" id="KW-0808">Transferase</keyword>
<feature type="transmembrane region" description="Helical" evidence="14">
    <location>
        <begin position="104"/>
        <end position="124"/>
    </location>
</feature>
<evidence type="ECO:0000256" key="5">
    <source>
        <dbReference type="ARBA" id="ARBA00010810"/>
    </source>
</evidence>
<dbReference type="GO" id="GO:0016020">
    <property type="term" value="C:membrane"/>
    <property type="evidence" value="ECO:0007669"/>
    <property type="project" value="InterPro"/>
</dbReference>
<comment type="pathway">
    <text evidence="4">Protein modification; protein glycosylation.</text>
</comment>
<keyword evidence="6 17" id="KW-0328">Glycosyltransferase</keyword>
<dbReference type="Pfam" id="PF02516">
    <property type="entry name" value="STT3"/>
    <property type="match status" value="1"/>
</dbReference>
<proteinExistence type="inferred from homology"/>
<comment type="similarity">
    <text evidence="5">Belongs to the STT3 family.</text>
</comment>
<keyword evidence="8 14" id="KW-0812">Transmembrane</keyword>